<sequence>MALLDWPYWSMFASGLLITLEVSAASYVGALALGLIGVSMRVSPVPPLRWAGTLYVEAIRNIPSLALVFIAVFGLPQIGVKLSLIMSVIIVLAFYEGAFACEALRLGINCVDVGSAEAARALGLTNLETLVSIVLPQAARSVVQPLTNVFIKTVINSSLVAIVGLADLTGVAQRVNIREAEPMLFFGVGFVYVAIAVLGGTLGGYVDRKLRITR</sequence>
<gene>
    <name evidence="11" type="ORF">FJU11_16760</name>
</gene>
<dbReference type="GO" id="GO:0006865">
    <property type="term" value="P:amino acid transport"/>
    <property type="evidence" value="ECO:0007669"/>
    <property type="project" value="UniProtKB-KW"/>
</dbReference>
<dbReference type="EMBL" id="VHLH01000040">
    <property type="protein sequence ID" value="TPW25989.1"/>
    <property type="molecule type" value="Genomic_DNA"/>
</dbReference>
<evidence type="ECO:0000256" key="5">
    <source>
        <dbReference type="ARBA" id="ARBA00022692"/>
    </source>
</evidence>
<name>A0A506U075_9HYPH</name>
<comment type="similarity">
    <text evidence="2">Belongs to the binding-protein-dependent transport system permease family. HisMQ subfamily.</text>
</comment>
<feature type="transmembrane region" description="Helical" evidence="9">
    <location>
        <begin position="184"/>
        <end position="206"/>
    </location>
</feature>
<keyword evidence="8 9" id="KW-0472">Membrane</keyword>
<protein>
    <submittedName>
        <fullName evidence="11">Amino acid ABC transporter permease</fullName>
    </submittedName>
</protein>
<dbReference type="InterPro" id="IPR035906">
    <property type="entry name" value="MetI-like_sf"/>
</dbReference>
<feature type="domain" description="ABC transmembrane type-1" evidence="10">
    <location>
        <begin position="16"/>
        <end position="203"/>
    </location>
</feature>
<comment type="caution">
    <text evidence="11">The sequence shown here is derived from an EMBL/GenBank/DDBJ whole genome shotgun (WGS) entry which is preliminary data.</text>
</comment>
<dbReference type="Pfam" id="PF00528">
    <property type="entry name" value="BPD_transp_1"/>
    <property type="match status" value="1"/>
</dbReference>
<evidence type="ECO:0000313" key="11">
    <source>
        <dbReference type="EMBL" id="TPW25989.1"/>
    </source>
</evidence>
<proteinExistence type="inferred from homology"/>
<keyword evidence="3 9" id="KW-0813">Transport</keyword>
<evidence type="ECO:0000256" key="9">
    <source>
        <dbReference type="RuleBase" id="RU363032"/>
    </source>
</evidence>
<dbReference type="PROSITE" id="PS50928">
    <property type="entry name" value="ABC_TM1"/>
    <property type="match status" value="1"/>
</dbReference>
<dbReference type="InterPro" id="IPR010065">
    <property type="entry name" value="AA_ABC_transptr_permease_3TM"/>
</dbReference>
<feature type="transmembrane region" description="Helical" evidence="9">
    <location>
        <begin position="149"/>
        <end position="172"/>
    </location>
</feature>
<dbReference type="Gene3D" id="1.10.3720.10">
    <property type="entry name" value="MetI-like"/>
    <property type="match status" value="1"/>
</dbReference>
<keyword evidence="5 9" id="KW-0812">Transmembrane</keyword>
<dbReference type="PANTHER" id="PTHR30614:SF37">
    <property type="entry name" value="AMINO-ACID ABC TRANSPORTER PERMEASE PROTEIN YHDX-RELATED"/>
    <property type="match status" value="1"/>
</dbReference>
<evidence type="ECO:0000256" key="1">
    <source>
        <dbReference type="ARBA" id="ARBA00004429"/>
    </source>
</evidence>
<evidence type="ECO:0000313" key="12">
    <source>
        <dbReference type="Proteomes" id="UP000320314"/>
    </source>
</evidence>
<evidence type="ECO:0000259" key="10">
    <source>
        <dbReference type="PROSITE" id="PS50928"/>
    </source>
</evidence>
<dbReference type="PANTHER" id="PTHR30614">
    <property type="entry name" value="MEMBRANE COMPONENT OF AMINO ACID ABC TRANSPORTER"/>
    <property type="match status" value="1"/>
</dbReference>
<dbReference type="AlphaFoldDB" id="A0A506U075"/>
<organism evidence="11 12">
    <name type="scientific">Pararhizobium mangrovi</name>
    <dbReference type="NCBI Taxonomy" id="2590452"/>
    <lineage>
        <taxon>Bacteria</taxon>
        <taxon>Pseudomonadati</taxon>
        <taxon>Pseudomonadota</taxon>
        <taxon>Alphaproteobacteria</taxon>
        <taxon>Hyphomicrobiales</taxon>
        <taxon>Rhizobiaceae</taxon>
        <taxon>Rhizobium/Agrobacterium group</taxon>
        <taxon>Pararhizobium</taxon>
    </lineage>
</organism>
<dbReference type="SUPFAM" id="SSF161098">
    <property type="entry name" value="MetI-like"/>
    <property type="match status" value="1"/>
</dbReference>
<comment type="subcellular location">
    <subcellularLocation>
        <location evidence="1">Cell inner membrane</location>
        <topology evidence="1">Multi-pass membrane protein</topology>
    </subcellularLocation>
    <subcellularLocation>
        <location evidence="9">Cell membrane</location>
        <topology evidence="9">Multi-pass membrane protein</topology>
    </subcellularLocation>
</comment>
<dbReference type="InterPro" id="IPR000515">
    <property type="entry name" value="MetI-like"/>
</dbReference>
<dbReference type="Proteomes" id="UP000320314">
    <property type="component" value="Unassembled WGS sequence"/>
</dbReference>
<feature type="transmembrane region" description="Helical" evidence="9">
    <location>
        <begin position="12"/>
        <end position="38"/>
    </location>
</feature>
<accession>A0A506U075</accession>
<keyword evidence="6" id="KW-0029">Amino-acid transport</keyword>
<keyword evidence="7 9" id="KW-1133">Transmembrane helix</keyword>
<dbReference type="GO" id="GO:0043190">
    <property type="term" value="C:ATP-binding cassette (ABC) transporter complex"/>
    <property type="evidence" value="ECO:0007669"/>
    <property type="project" value="InterPro"/>
</dbReference>
<evidence type="ECO:0000256" key="3">
    <source>
        <dbReference type="ARBA" id="ARBA00022448"/>
    </source>
</evidence>
<evidence type="ECO:0000256" key="2">
    <source>
        <dbReference type="ARBA" id="ARBA00010072"/>
    </source>
</evidence>
<dbReference type="GO" id="GO:0022857">
    <property type="term" value="F:transmembrane transporter activity"/>
    <property type="evidence" value="ECO:0007669"/>
    <property type="project" value="InterPro"/>
</dbReference>
<keyword evidence="4" id="KW-1003">Cell membrane</keyword>
<evidence type="ECO:0000256" key="8">
    <source>
        <dbReference type="ARBA" id="ARBA00023136"/>
    </source>
</evidence>
<feature type="transmembrane region" description="Helical" evidence="9">
    <location>
        <begin position="50"/>
        <end position="72"/>
    </location>
</feature>
<feature type="transmembrane region" description="Helical" evidence="9">
    <location>
        <begin position="78"/>
        <end position="95"/>
    </location>
</feature>
<dbReference type="NCBIfam" id="TIGR01726">
    <property type="entry name" value="HEQRo_perm_3TM"/>
    <property type="match status" value="1"/>
</dbReference>
<dbReference type="CDD" id="cd06261">
    <property type="entry name" value="TM_PBP2"/>
    <property type="match status" value="1"/>
</dbReference>
<evidence type="ECO:0000256" key="6">
    <source>
        <dbReference type="ARBA" id="ARBA00022970"/>
    </source>
</evidence>
<keyword evidence="12" id="KW-1185">Reference proteome</keyword>
<dbReference type="InterPro" id="IPR043429">
    <property type="entry name" value="ArtM/GltK/GlnP/TcyL/YhdX-like"/>
</dbReference>
<reference evidence="11 12" key="1">
    <citation type="submission" date="2019-06" db="EMBL/GenBank/DDBJ databases">
        <authorList>
            <person name="Li M."/>
        </authorList>
    </citation>
    <scope>NUCLEOTIDE SEQUENCE [LARGE SCALE GENOMIC DNA]</scope>
    <source>
        <strain evidence="11 12">BGMRC6574</strain>
    </source>
</reference>
<dbReference type="OrthoDB" id="7190458at2"/>
<evidence type="ECO:0000256" key="7">
    <source>
        <dbReference type="ARBA" id="ARBA00022989"/>
    </source>
</evidence>
<dbReference type="RefSeq" id="WP_141168231.1">
    <property type="nucleotide sequence ID" value="NZ_VHLH01000040.1"/>
</dbReference>
<evidence type="ECO:0000256" key="4">
    <source>
        <dbReference type="ARBA" id="ARBA00022475"/>
    </source>
</evidence>